<proteinExistence type="predicted"/>
<evidence type="ECO:0000256" key="4">
    <source>
        <dbReference type="ARBA" id="ARBA00022475"/>
    </source>
</evidence>
<dbReference type="CDD" id="cd00082">
    <property type="entry name" value="HisKA"/>
    <property type="match status" value="1"/>
</dbReference>
<keyword evidence="12" id="KW-0902">Two-component regulatory system</keyword>
<dbReference type="AlphaFoldDB" id="A0A926EJL2"/>
<dbReference type="SMART" id="SM00387">
    <property type="entry name" value="HATPase_c"/>
    <property type="match status" value="1"/>
</dbReference>
<keyword evidence="5" id="KW-0597">Phosphoprotein</keyword>
<dbReference type="InterPro" id="IPR003660">
    <property type="entry name" value="HAMP_dom"/>
</dbReference>
<evidence type="ECO:0000256" key="13">
    <source>
        <dbReference type="ARBA" id="ARBA00023136"/>
    </source>
</evidence>
<dbReference type="SUPFAM" id="SSF158472">
    <property type="entry name" value="HAMP domain-like"/>
    <property type="match status" value="1"/>
</dbReference>
<dbReference type="PROSITE" id="PS50109">
    <property type="entry name" value="HIS_KIN"/>
    <property type="match status" value="1"/>
</dbReference>
<dbReference type="Pfam" id="PF00512">
    <property type="entry name" value="HisKA"/>
    <property type="match status" value="1"/>
</dbReference>
<evidence type="ECO:0000259" key="15">
    <source>
        <dbReference type="PROSITE" id="PS50109"/>
    </source>
</evidence>
<dbReference type="CDD" id="cd06225">
    <property type="entry name" value="HAMP"/>
    <property type="match status" value="1"/>
</dbReference>
<comment type="subcellular location">
    <subcellularLocation>
        <location evidence="2">Cell membrane</location>
        <topology evidence="2">Multi-pass membrane protein</topology>
    </subcellularLocation>
</comment>
<keyword evidence="8" id="KW-0547">Nucleotide-binding</keyword>
<sequence length="494" mass="55127">MQKTLFSKYFALCSSIILLSITILGAVLLAFASQYFKQDKYRLLEYNAQKAVQLTYTDFRNNNFYYVDPKEILPSYSILADAIEADFYLVNTQGEMLLFAGASKSDYNEVNISESIINSAINQGEYQELGKMSGMYTTGHYTVGIPIVTELGQPAGVIFASTPATSLTEFLSEIFKMFIVSALAVLILSFVAIYFVTLGMVKPLRRMVKATQSFSKGDFTIRVPVESYDEIGQLAIAFNNMASDLASLESVRRSFTANVSHELRTPMTTIGGFIDGILDGTIPEEKRSFYLNIVSQEIKRLSRLVKSMLNIARIEAGEMQIKPDLFDVHDTVLQTVFTFETAIEGKHLEIRGLDHEKVMVEADPDLIHQVVYNLIENAVKFANDGGYLEFTYWDDDTSNYVGIKNSGDGISKDEIPHVFDRFYKTDKSRSQDKGGAGLGLHIVRSIINLHGGEIIVRSVENEYCEFVFTIPKPNGKAGSKALGGKNKKKEILLP</sequence>
<keyword evidence="6" id="KW-0808">Transferase</keyword>
<feature type="transmembrane region" description="Helical" evidence="14">
    <location>
        <begin position="177"/>
        <end position="201"/>
    </location>
</feature>
<evidence type="ECO:0000256" key="11">
    <source>
        <dbReference type="ARBA" id="ARBA00022989"/>
    </source>
</evidence>
<evidence type="ECO:0000256" key="9">
    <source>
        <dbReference type="ARBA" id="ARBA00022777"/>
    </source>
</evidence>
<dbReference type="EMBL" id="JACRTD010000002">
    <property type="protein sequence ID" value="MBC8584568.1"/>
    <property type="molecule type" value="Genomic_DNA"/>
</dbReference>
<dbReference type="RefSeq" id="WP_262394399.1">
    <property type="nucleotide sequence ID" value="NZ_JACRTD010000002.1"/>
</dbReference>
<dbReference type="SUPFAM" id="SSF47384">
    <property type="entry name" value="Homodimeric domain of signal transducing histidine kinase"/>
    <property type="match status" value="1"/>
</dbReference>
<dbReference type="EC" id="2.7.13.3" evidence="3"/>
<evidence type="ECO:0000256" key="3">
    <source>
        <dbReference type="ARBA" id="ARBA00012438"/>
    </source>
</evidence>
<dbReference type="SMART" id="SM00388">
    <property type="entry name" value="HisKA"/>
    <property type="match status" value="1"/>
</dbReference>
<dbReference type="InterPro" id="IPR004358">
    <property type="entry name" value="Sig_transdc_His_kin-like_C"/>
</dbReference>
<feature type="domain" description="Histidine kinase" evidence="15">
    <location>
        <begin position="258"/>
        <end position="474"/>
    </location>
</feature>
<keyword evidence="11 14" id="KW-1133">Transmembrane helix</keyword>
<dbReference type="GO" id="GO:0005524">
    <property type="term" value="F:ATP binding"/>
    <property type="evidence" value="ECO:0007669"/>
    <property type="project" value="UniProtKB-KW"/>
</dbReference>
<dbReference type="PRINTS" id="PR00344">
    <property type="entry name" value="BCTRLSENSOR"/>
</dbReference>
<dbReference type="InterPro" id="IPR003594">
    <property type="entry name" value="HATPase_dom"/>
</dbReference>
<comment type="catalytic activity">
    <reaction evidence="1">
        <text>ATP + protein L-histidine = ADP + protein N-phospho-L-histidine.</text>
        <dbReference type="EC" id="2.7.13.3"/>
    </reaction>
</comment>
<dbReference type="InterPro" id="IPR005467">
    <property type="entry name" value="His_kinase_dom"/>
</dbReference>
<dbReference type="Gene3D" id="3.30.565.10">
    <property type="entry name" value="Histidine kinase-like ATPase, C-terminal domain"/>
    <property type="match status" value="1"/>
</dbReference>
<evidence type="ECO:0000256" key="10">
    <source>
        <dbReference type="ARBA" id="ARBA00022840"/>
    </source>
</evidence>
<evidence type="ECO:0000256" key="1">
    <source>
        <dbReference type="ARBA" id="ARBA00000085"/>
    </source>
</evidence>
<reference evidence="17" key="1">
    <citation type="submission" date="2020-08" db="EMBL/GenBank/DDBJ databases">
        <title>Genome public.</title>
        <authorList>
            <person name="Liu C."/>
            <person name="Sun Q."/>
        </authorList>
    </citation>
    <scope>NUCLEOTIDE SEQUENCE</scope>
    <source>
        <strain evidence="17">NSJ-64</strain>
    </source>
</reference>
<keyword evidence="7 14" id="KW-0812">Transmembrane</keyword>
<dbReference type="CDD" id="cd00075">
    <property type="entry name" value="HATPase"/>
    <property type="match status" value="1"/>
</dbReference>
<dbReference type="Gene3D" id="6.10.340.10">
    <property type="match status" value="1"/>
</dbReference>
<dbReference type="SUPFAM" id="SSF55874">
    <property type="entry name" value="ATPase domain of HSP90 chaperone/DNA topoisomerase II/histidine kinase"/>
    <property type="match status" value="1"/>
</dbReference>
<evidence type="ECO:0000256" key="8">
    <source>
        <dbReference type="ARBA" id="ARBA00022741"/>
    </source>
</evidence>
<dbReference type="SMART" id="SM00304">
    <property type="entry name" value="HAMP"/>
    <property type="match status" value="1"/>
</dbReference>
<evidence type="ECO:0000259" key="16">
    <source>
        <dbReference type="PROSITE" id="PS50885"/>
    </source>
</evidence>
<dbReference type="InterPro" id="IPR050398">
    <property type="entry name" value="HssS/ArlS-like"/>
</dbReference>
<evidence type="ECO:0000256" key="7">
    <source>
        <dbReference type="ARBA" id="ARBA00022692"/>
    </source>
</evidence>
<dbReference type="InterPro" id="IPR036890">
    <property type="entry name" value="HATPase_C_sf"/>
</dbReference>
<name>A0A926EJL2_9FIRM</name>
<keyword evidence="18" id="KW-1185">Reference proteome</keyword>
<protein>
    <recommendedName>
        <fullName evidence="3">histidine kinase</fullName>
        <ecNumber evidence="3">2.7.13.3</ecNumber>
    </recommendedName>
</protein>
<dbReference type="Pfam" id="PF00672">
    <property type="entry name" value="HAMP"/>
    <property type="match status" value="1"/>
</dbReference>
<dbReference type="PANTHER" id="PTHR45528">
    <property type="entry name" value="SENSOR HISTIDINE KINASE CPXA"/>
    <property type="match status" value="1"/>
</dbReference>
<keyword evidence="10" id="KW-0067">ATP-binding</keyword>
<dbReference type="FunFam" id="3.30.565.10:FF:000006">
    <property type="entry name" value="Sensor histidine kinase WalK"/>
    <property type="match status" value="1"/>
</dbReference>
<evidence type="ECO:0000256" key="5">
    <source>
        <dbReference type="ARBA" id="ARBA00022553"/>
    </source>
</evidence>
<dbReference type="InterPro" id="IPR036097">
    <property type="entry name" value="HisK_dim/P_sf"/>
</dbReference>
<dbReference type="PROSITE" id="PS50885">
    <property type="entry name" value="HAMP"/>
    <property type="match status" value="1"/>
</dbReference>
<evidence type="ECO:0000256" key="2">
    <source>
        <dbReference type="ARBA" id="ARBA00004651"/>
    </source>
</evidence>
<keyword evidence="13 14" id="KW-0472">Membrane</keyword>
<dbReference type="Pfam" id="PF02518">
    <property type="entry name" value="HATPase_c"/>
    <property type="match status" value="1"/>
</dbReference>
<organism evidence="17 18">
    <name type="scientific">Youxingia wuxianensis</name>
    <dbReference type="NCBI Taxonomy" id="2763678"/>
    <lineage>
        <taxon>Bacteria</taxon>
        <taxon>Bacillati</taxon>
        <taxon>Bacillota</taxon>
        <taxon>Clostridia</taxon>
        <taxon>Eubacteriales</taxon>
        <taxon>Oscillospiraceae</taxon>
        <taxon>Youxingia</taxon>
    </lineage>
</organism>
<dbReference type="Gene3D" id="1.10.287.130">
    <property type="match status" value="1"/>
</dbReference>
<dbReference type="GO" id="GO:0000155">
    <property type="term" value="F:phosphorelay sensor kinase activity"/>
    <property type="evidence" value="ECO:0007669"/>
    <property type="project" value="InterPro"/>
</dbReference>
<gene>
    <name evidence="17" type="ORF">H8705_03125</name>
</gene>
<dbReference type="Proteomes" id="UP000623678">
    <property type="component" value="Unassembled WGS sequence"/>
</dbReference>
<evidence type="ECO:0000256" key="14">
    <source>
        <dbReference type="SAM" id="Phobius"/>
    </source>
</evidence>
<feature type="domain" description="HAMP" evidence="16">
    <location>
        <begin position="198"/>
        <end position="250"/>
    </location>
</feature>
<comment type="caution">
    <text evidence="17">The sequence shown here is derived from an EMBL/GenBank/DDBJ whole genome shotgun (WGS) entry which is preliminary data.</text>
</comment>
<keyword evidence="9 17" id="KW-0418">Kinase</keyword>
<evidence type="ECO:0000313" key="17">
    <source>
        <dbReference type="EMBL" id="MBC8584568.1"/>
    </source>
</evidence>
<dbReference type="GO" id="GO:0005886">
    <property type="term" value="C:plasma membrane"/>
    <property type="evidence" value="ECO:0007669"/>
    <property type="project" value="UniProtKB-SubCell"/>
</dbReference>
<dbReference type="FunFam" id="1.10.287.130:FF:000001">
    <property type="entry name" value="Two-component sensor histidine kinase"/>
    <property type="match status" value="1"/>
</dbReference>
<dbReference type="PANTHER" id="PTHR45528:SF1">
    <property type="entry name" value="SENSOR HISTIDINE KINASE CPXA"/>
    <property type="match status" value="1"/>
</dbReference>
<evidence type="ECO:0000256" key="12">
    <source>
        <dbReference type="ARBA" id="ARBA00023012"/>
    </source>
</evidence>
<accession>A0A926EJL2</accession>
<evidence type="ECO:0000313" key="18">
    <source>
        <dbReference type="Proteomes" id="UP000623678"/>
    </source>
</evidence>
<keyword evidence="4" id="KW-1003">Cell membrane</keyword>
<evidence type="ECO:0000256" key="6">
    <source>
        <dbReference type="ARBA" id="ARBA00022679"/>
    </source>
</evidence>
<dbReference type="InterPro" id="IPR003661">
    <property type="entry name" value="HisK_dim/P_dom"/>
</dbReference>